<feature type="transmembrane region" description="Helical" evidence="5">
    <location>
        <begin position="63"/>
        <end position="85"/>
    </location>
</feature>
<evidence type="ECO:0000313" key="7">
    <source>
        <dbReference type="EMBL" id="KAF2737418.1"/>
    </source>
</evidence>
<evidence type="ECO:0000256" key="5">
    <source>
        <dbReference type="SAM" id="Phobius"/>
    </source>
</evidence>
<evidence type="ECO:0000256" key="2">
    <source>
        <dbReference type="ARBA" id="ARBA00022692"/>
    </source>
</evidence>
<gene>
    <name evidence="7" type="ORF">EJ04DRAFT_574598</name>
</gene>
<dbReference type="Gene3D" id="1.20.1250.20">
    <property type="entry name" value="MFS general substrate transporter like domains"/>
    <property type="match status" value="1"/>
</dbReference>
<feature type="domain" description="Major facilitator superfamily (MFS) profile" evidence="6">
    <location>
        <begin position="60"/>
        <end position="521"/>
    </location>
</feature>
<evidence type="ECO:0000256" key="1">
    <source>
        <dbReference type="ARBA" id="ARBA00004141"/>
    </source>
</evidence>
<feature type="transmembrane region" description="Helical" evidence="5">
    <location>
        <begin position="400"/>
        <end position="421"/>
    </location>
</feature>
<dbReference type="AlphaFoldDB" id="A0A9P4R101"/>
<proteinExistence type="predicted"/>
<dbReference type="InterPro" id="IPR011701">
    <property type="entry name" value="MFS"/>
</dbReference>
<feature type="transmembrane region" description="Helical" evidence="5">
    <location>
        <begin position="217"/>
        <end position="237"/>
    </location>
</feature>
<keyword evidence="3 5" id="KW-1133">Transmembrane helix</keyword>
<feature type="transmembrane region" description="Helical" evidence="5">
    <location>
        <begin position="320"/>
        <end position="340"/>
    </location>
</feature>
<feature type="transmembrane region" description="Helical" evidence="5">
    <location>
        <begin position="188"/>
        <end position="205"/>
    </location>
</feature>
<dbReference type="InterPro" id="IPR020846">
    <property type="entry name" value="MFS_dom"/>
</dbReference>
<evidence type="ECO:0000256" key="4">
    <source>
        <dbReference type="ARBA" id="ARBA00023136"/>
    </source>
</evidence>
<accession>A0A9P4R101</accession>
<dbReference type="InterPro" id="IPR036259">
    <property type="entry name" value="MFS_trans_sf"/>
</dbReference>
<feature type="transmembrane region" description="Helical" evidence="5">
    <location>
        <begin position="427"/>
        <end position="452"/>
    </location>
</feature>
<comment type="subcellular location">
    <subcellularLocation>
        <location evidence="1">Membrane</location>
        <topology evidence="1">Multi-pass membrane protein</topology>
    </subcellularLocation>
</comment>
<keyword evidence="8" id="KW-1185">Reference proteome</keyword>
<dbReference type="SUPFAM" id="SSF103473">
    <property type="entry name" value="MFS general substrate transporter"/>
    <property type="match status" value="1"/>
</dbReference>
<feature type="transmembrane region" description="Helical" evidence="5">
    <location>
        <begin position="464"/>
        <end position="483"/>
    </location>
</feature>
<dbReference type="GO" id="GO:0005886">
    <property type="term" value="C:plasma membrane"/>
    <property type="evidence" value="ECO:0007669"/>
    <property type="project" value="TreeGrafter"/>
</dbReference>
<sequence>MSPASAHPKHLVHSHAHDEDLPGTVNLQVAEGDDSAYGQALYPVPAEDPNDPLQWPTAKKNMILAVCSLYSFLGNCALLGPSVYIGLYAEEFGISPTKASDLVSYPNLAFGFGSLVLVPLYLKIGRRPVMLMSMIFYCAGLIGASQANSFGSLMACRIIHGFGSGVCEALPVQLVNDIFFLHERGQRIGWYTVCLCFGSTGPLYAGYMLAGGYSWRLFFYVEFAFSMALLIFAFFVVEETMYKRKPVLSTPASSANSAKIVNATTEAEKVADASDAEVAPVVPARRSYLSTLKPWSHIDREQEFWIVPFRAFTYFLVPQVLWVVTSFGIYIGLGALAFNYTFPLKITAPPYNWSQTNSGLITIATFLGYLLAMPFLTSSDRLAAYFTRRNNGIREAEMRLGVLLPAMIIAPAGIVLYGFAAQRDLHWVAYFFGVGLDQWGSFFYFTFTLAYAVDSYQANTSEMLIAMNLGKQAISFGMGIYLLDWILERGFAVTISGIFAAILLANNLALLIFMFYGKRIRIFMNKTWLARLHKSTIKSVEVA</sequence>
<keyword evidence="4 5" id="KW-0472">Membrane</keyword>
<evidence type="ECO:0000259" key="6">
    <source>
        <dbReference type="PROSITE" id="PS50850"/>
    </source>
</evidence>
<dbReference type="EMBL" id="ML996116">
    <property type="protein sequence ID" value="KAF2737418.1"/>
    <property type="molecule type" value="Genomic_DNA"/>
</dbReference>
<reference evidence="7" key="1">
    <citation type="journal article" date="2020" name="Stud. Mycol.">
        <title>101 Dothideomycetes genomes: a test case for predicting lifestyles and emergence of pathogens.</title>
        <authorList>
            <person name="Haridas S."/>
            <person name="Albert R."/>
            <person name="Binder M."/>
            <person name="Bloem J."/>
            <person name="Labutti K."/>
            <person name="Salamov A."/>
            <person name="Andreopoulos B."/>
            <person name="Baker S."/>
            <person name="Barry K."/>
            <person name="Bills G."/>
            <person name="Bluhm B."/>
            <person name="Cannon C."/>
            <person name="Castanera R."/>
            <person name="Culley D."/>
            <person name="Daum C."/>
            <person name="Ezra D."/>
            <person name="Gonzalez J."/>
            <person name="Henrissat B."/>
            <person name="Kuo A."/>
            <person name="Liang C."/>
            <person name="Lipzen A."/>
            <person name="Lutzoni F."/>
            <person name="Magnuson J."/>
            <person name="Mondo S."/>
            <person name="Nolan M."/>
            <person name="Ohm R."/>
            <person name="Pangilinan J."/>
            <person name="Park H.-J."/>
            <person name="Ramirez L."/>
            <person name="Alfaro M."/>
            <person name="Sun H."/>
            <person name="Tritt A."/>
            <person name="Yoshinaga Y."/>
            <person name="Zwiers L.-H."/>
            <person name="Turgeon B."/>
            <person name="Goodwin S."/>
            <person name="Spatafora J."/>
            <person name="Crous P."/>
            <person name="Grigoriev I."/>
        </authorList>
    </citation>
    <scope>NUCLEOTIDE SEQUENCE</scope>
    <source>
        <strain evidence="7">CBS 125425</strain>
    </source>
</reference>
<evidence type="ECO:0000256" key="3">
    <source>
        <dbReference type="ARBA" id="ARBA00022989"/>
    </source>
</evidence>
<dbReference type="Proteomes" id="UP000799444">
    <property type="component" value="Unassembled WGS sequence"/>
</dbReference>
<dbReference type="Pfam" id="PF07690">
    <property type="entry name" value="MFS_1"/>
    <property type="match status" value="1"/>
</dbReference>
<comment type="caution">
    <text evidence="7">The sequence shown here is derived from an EMBL/GenBank/DDBJ whole genome shotgun (WGS) entry which is preliminary data.</text>
</comment>
<dbReference type="PROSITE" id="PS50850">
    <property type="entry name" value="MFS"/>
    <property type="match status" value="1"/>
</dbReference>
<feature type="transmembrane region" description="Helical" evidence="5">
    <location>
        <begin position="360"/>
        <end position="379"/>
    </location>
</feature>
<keyword evidence="2 5" id="KW-0812">Transmembrane</keyword>
<feature type="transmembrane region" description="Helical" evidence="5">
    <location>
        <begin position="105"/>
        <end position="122"/>
    </location>
</feature>
<dbReference type="PANTHER" id="PTHR23502:SF160">
    <property type="entry name" value="MAJOR FACILITATOR SUPERFAMILY (MFS) PROFILE DOMAIN-CONTAINING PROTEIN-RELATED"/>
    <property type="match status" value="1"/>
</dbReference>
<protein>
    <submittedName>
        <fullName evidence="7">MFS general substrate transporter</fullName>
    </submittedName>
</protein>
<dbReference type="GO" id="GO:0022857">
    <property type="term" value="F:transmembrane transporter activity"/>
    <property type="evidence" value="ECO:0007669"/>
    <property type="project" value="InterPro"/>
</dbReference>
<dbReference type="PANTHER" id="PTHR23502">
    <property type="entry name" value="MAJOR FACILITATOR SUPERFAMILY"/>
    <property type="match status" value="1"/>
</dbReference>
<name>A0A9P4R101_9PLEO</name>
<evidence type="ECO:0000313" key="8">
    <source>
        <dbReference type="Proteomes" id="UP000799444"/>
    </source>
</evidence>
<dbReference type="OrthoDB" id="268400at2759"/>
<organism evidence="7 8">
    <name type="scientific">Polyplosphaeria fusca</name>
    <dbReference type="NCBI Taxonomy" id="682080"/>
    <lineage>
        <taxon>Eukaryota</taxon>
        <taxon>Fungi</taxon>
        <taxon>Dikarya</taxon>
        <taxon>Ascomycota</taxon>
        <taxon>Pezizomycotina</taxon>
        <taxon>Dothideomycetes</taxon>
        <taxon>Pleosporomycetidae</taxon>
        <taxon>Pleosporales</taxon>
        <taxon>Tetraplosphaeriaceae</taxon>
        <taxon>Polyplosphaeria</taxon>
    </lineage>
</organism>
<feature type="transmembrane region" description="Helical" evidence="5">
    <location>
        <begin position="495"/>
        <end position="516"/>
    </location>
</feature>